<evidence type="ECO:0000256" key="1">
    <source>
        <dbReference type="SAM" id="SignalP"/>
    </source>
</evidence>
<sequence>MHTRRAFLAALALTSALSGAFLGTPASAAEGTHGTMIVHKDPFCGCCTAWAEHMEAAGFRVEVRETSLMDEVKARLGVPRDLASCHTAEIDGYVIEGHVPAAAVEELLAQRPDVAGLSVPGMPIGSPGMEVPGVAAERYEVVGFGEDGARVVGRFVGVERVR</sequence>
<name>A0A917Q575_9HYPH</name>
<feature type="signal peptide" evidence="1">
    <location>
        <begin position="1"/>
        <end position="28"/>
    </location>
</feature>
<evidence type="ECO:0000313" key="3">
    <source>
        <dbReference type="Proteomes" id="UP000600449"/>
    </source>
</evidence>
<feature type="chain" id="PRO_5037113653" evidence="1">
    <location>
        <begin position="29"/>
        <end position="162"/>
    </location>
</feature>
<keyword evidence="3" id="KW-1185">Reference proteome</keyword>
<accession>A0A917Q575</accession>
<dbReference type="AlphaFoldDB" id="A0A917Q575"/>
<protein>
    <submittedName>
        <fullName evidence="2">CopG family transcriptional regulator</fullName>
    </submittedName>
</protein>
<dbReference type="PROSITE" id="PS51318">
    <property type="entry name" value="TAT"/>
    <property type="match status" value="1"/>
</dbReference>
<dbReference type="Pfam" id="PF04214">
    <property type="entry name" value="DUF411"/>
    <property type="match status" value="1"/>
</dbReference>
<reference evidence="2 3" key="1">
    <citation type="journal article" date="2014" name="Int. J. Syst. Evol. Microbiol.">
        <title>Complete genome sequence of Corynebacterium casei LMG S-19264T (=DSM 44701T), isolated from a smear-ripened cheese.</title>
        <authorList>
            <consortium name="US DOE Joint Genome Institute (JGI-PGF)"/>
            <person name="Walter F."/>
            <person name="Albersmeier A."/>
            <person name="Kalinowski J."/>
            <person name="Ruckert C."/>
        </authorList>
    </citation>
    <scope>NUCLEOTIDE SEQUENCE [LARGE SCALE GENOMIC DNA]</scope>
    <source>
        <strain evidence="2 3">CGMCC 1.9161</strain>
    </source>
</reference>
<dbReference type="InterPro" id="IPR006311">
    <property type="entry name" value="TAT_signal"/>
</dbReference>
<keyword evidence="1" id="KW-0732">Signal</keyword>
<proteinExistence type="predicted"/>
<dbReference type="RefSeq" id="WP_188910330.1">
    <property type="nucleotide sequence ID" value="NZ_BMMF01000003.1"/>
</dbReference>
<evidence type="ECO:0000313" key="2">
    <source>
        <dbReference type="EMBL" id="GGK25737.1"/>
    </source>
</evidence>
<dbReference type="Proteomes" id="UP000600449">
    <property type="component" value="Unassembled WGS sequence"/>
</dbReference>
<dbReference type="InterPro" id="IPR007332">
    <property type="entry name" value="DUF411"/>
</dbReference>
<gene>
    <name evidence="2" type="ORF">GCM10011322_10330</name>
</gene>
<dbReference type="EMBL" id="BMMF01000003">
    <property type="protein sequence ID" value="GGK25737.1"/>
    <property type="molecule type" value="Genomic_DNA"/>
</dbReference>
<comment type="caution">
    <text evidence="2">The sequence shown here is derived from an EMBL/GenBank/DDBJ whole genome shotgun (WGS) entry which is preliminary data.</text>
</comment>
<organism evidence="2 3">
    <name type="scientific">Salinarimonas ramus</name>
    <dbReference type="NCBI Taxonomy" id="690164"/>
    <lineage>
        <taxon>Bacteria</taxon>
        <taxon>Pseudomonadati</taxon>
        <taxon>Pseudomonadota</taxon>
        <taxon>Alphaproteobacteria</taxon>
        <taxon>Hyphomicrobiales</taxon>
        <taxon>Salinarimonadaceae</taxon>
        <taxon>Salinarimonas</taxon>
    </lineage>
</organism>